<comment type="caution">
    <text evidence="6">The sequence shown here is derived from an EMBL/GenBank/DDBJ whole genome shotgun (WGS) entry which is preliminary data.</text>
</comment>
<evidence type="ECO:0000259" key="5">
    <source>
        <dbReference type="PROSITE" id="PS51918"/>
    </source>
</evidence>
<dbReference type="PROSITE" id="PS51918">
    <property type="entry name" value="RADICAL_SAM"/>
    <property type="match status" value="1"/>
</dbReference>
<dbReference type="RefSeq" id="WP_168932500.1">
    <property type="nucleotide sequence ID" value="NZ_JABAFD010000008.1"/>
</dbReference>
<dbReference type="SFLD" id="SFLDG01386">
    <property type="entry name" value="main_SPASM_domain-containing"/>
    <property type="match status" value="1"/>
</dbReference>
<keyword evidence="4" id="KW-0411">Iron-sulfur</keyword>
<keyword evidence="1" id="KW-0949">S-adenosyl-L-methionine</keyword>
<dbReference type="Proteomes" id="UP000573963">
    <property type="component" value="Unassembled WGS sequence"/>
</dbReference>
<evidence type="ECO:0000256" key="2">
    <source>
        <dbReference type="ARBA" id="ARBA00022723"/>
    </source>
</evidence>
<dbReference type="Gene3D" id="3.20.20.70">
    <property type="entry name" value="Aldolase class I"/>
    <property type="match status" value="1"/>
</dbReference>
<dbReference type="CDD" id="cd01335">
    <property type="entry name" value="Radical_SAM"/>
    <property type="match status" value="1"/>
</dbReference>
<dbReference type="AlphaFoldDB" id="A0AA44II37"/>
<gene>
    <name evidence="6" type="ORF">HF875_13100</name>
</gene>
<keyword evidence="2" id="KW-0479">Metal-binding</keyword>
<dbReference type="GO" id="GO:0003824">
    <property type="term" value="F:catalytic activity"/>
    <property type="evidence" value="ECO:0007669"/>
    <property type="project" value="InterPro"/>
</dbReference>
<evidence type="ECO:0000256" key="1">
    <source>
        <dbReference type="ARBA" id="ARBA00022691"/>
    </source>
</evidence>
<dbReference type="InterPro" id="IPR058240">
    <property type="entry name" value="rSAM_sf"/>
</dbReference>
<name>A0AA44II37_PARBF</name>
<organism evidence="6 7">
    <name type="scientific">Paraclostridium bifermentans</name>
    <name type="common">Clostridium bifermentans</name>
    <dbReference type="NCBI Taxonomy" id="1490"/>
    <lineage>
        <taxon>Bacteria</taxon>
        <taxon>Bacillati</taxon>
        <taxon>Bacillota</taxon>
        <taxon>Clostridia</taxon>
        <taxon>Peptostreptococcales</taxon>
        <taxon>Peptostreptococcaceae</taxon>
        <taxon>Paraclostridium</taxon>
    </lineage>
</organism>
<dbReference type="SFLD" id="SFLDS00029">
    <property type="entry name" value="Radical_SAM"/>
    <property type="match status" value="1"/>
</dbReference>
<proteinExistence type="predicted"/>
<dbReference type="SFLD" id="SFLDG01067">
    <property type="entry name" value="SPASM/twitch_domain_containing"/>
    <property type="match status" value="1"/>
</dbReference>
<dbReference type="InterPro" id="IPR013785">
    <property type="entry name" value="Aldolase_TIM"/>
</dbReference>
<dbReference type="PANTHER" id="PTHR11228">
    <property type="entry name" value="RADICAL SAM DOMAIN PROTEIN"/>
    <property type="match status" value="1"/>
</dbReference>
<evidence type="ECO:0000256" key="3">
    <source>
        <dbReference type="ARBA" id="ARBA00023004"/>
    </source>
</evidence>
<evidence type="ECO:0000256" key="4">
    <source>
        <dbReference type="ARBA" id="ARBA00023014"/>
    </source>
</evidence>
<sequence length="423" mass="49175">MVNKYLYWSKDLEIRKYETGRSLLAIKNNYKNERLTRDDIQTYKLNNNTVEIIGLIDGTKTYEEIIYLLSTKHNESSKKTREKLSMFLNKITNLYGIKINEQESTQKINMNIIEKYIYPHVASVEITNKCNVKCMHCFGNFSCIETSCITLEHIKGVLHDLKNIGVKKIEFTGGESTVYTNLKEVLLHAIKLDFDNISLLVNGVGISDEVVDIIIKNSSKIYTKVDLHSLNNDYFTWFSKIPNILDRVKNNIIKLAKSNVKMKVETIVTRKNIHEIEYIAEWIHNLGIRDYEITPVTFMGRADNVDSELYLNIQDFKCVNDIVGKINKKYKSNVAFTEGRRFRSKGFGFLTPHLGISYNGDINICTMDKIEYFNSRIGNIFEKSIKDIYHEKSEYIKDFLHLGDPIFKSLETKDCEQRSFYSN</sequence>
<dbReference type="EMBL" id="JABAFD010000008">
    <property type="protein sequence ID" value="NME10466.1"/>
    <property type="molecule type" value="Genomic_DNA"/>
</dbReference>
<dbReference type="InterPro" id="IPR023885">
    <property type="entry name" value="4Fe4S-binding_SPASM_dom"/>
</dbReference>
<dbReference type="Pfam" id="PF04055">
    <property type="entry name" value="Radical_SAM"/>
    <property type="match status" value="1"/>
</dbReference>
<dbReference type="Pfam" id="PF13186">
    <property type="entry name" value="SPASM"/>
    <property type="match status" value="1"/>
</dbReference>
<protein>
    <submittedName>
        <fullName evidence="6">Radical SAM protein</fullName>
    </submittedName>
</protein>
<dbReference type="InterPro" id="IPR007197">
    <property type="entry name" value="rSAM"/>
</dbReference>
<dbReference type="PANTHER" id="PTHR11228:SF34">
    <property type="entry name" value="TUNGSTEN-CONTAINING ALDEHYDE FERREDOXIN OXIDOREDUCTASE COFACTOR MODIFYING PROTEIN"/>
    <property type="match status" value="1"/>
</dbReference>
<dbReference type="SUPFAM" id="SSF102114">
    <property type="entry name" value="Radical SAM enzymes"/>
    <property type="match status" value="1"/>
</dbReference>
<dbReference type="GO" id="GO:0046872">
    <property type="term" value="F:metal ion binding"/>
    <property type="evidence" value="ECO:0007669"/>
    <property type="project" value="UniProtKB-KW"/>
</dbReference>
<accession>A0AA44II37</accession>
<feature type="domain" description="Radical SAM core" evidence="5">
    <location>
        <begin position="116"/>
        <end position="329"/>
    </location>
</feature>
<evidence type="ECO:0000313" key="7">
    <source>
        <dbReference type="Proteomes" id="UP000573963"/>
    </source>
</evidence>
<reference evidence="6 7" key="1">
    <citation type="submission" date="2020-04" db="EMBL/GenBank/DDBJ databases">
        <authorList>
            <person name="Hitch T.C.A."/>
            <person name="Wylensek D."/>
            <person name="Clavel T."/>
        </authorList>
    </citation>
    <scope>NUCLEOTIDE SEQUENCE [LARGE SCALE GENOMIC DNA]</scope>
    <source>
        <strain evidence="6 7">Med78_4-601-WT-2</strain>
    </source>
</reference>
<dbReference type="GO" id="GO:0051536">
    <property type="term" value="F:iron-sulfur cluster binding"/>
    <property type="evidence" value="ECO:0007669"/>
    <property type="project" value="UniProtKB-KW"/>
</dbReference>
<keyword evidence="3" id="KW-0408">Iron</keyword>
<evidence type="ECO:0000313" key="6">
    <source>
        <dbReference type="EMBL" id="NME10466.1"/>
    </source>
</evidence>
<dbReference type="InterPro" id="IPR050377">
    <property type="entry name" value="Radical_SAM_PqqE_MftC-like"/>
</dbReference>
<dbReference type="CDD" id="cd21109">
    <property type="entry name" value="SPASM"/>
    <property type="match status" value="1"/>
</dbReference>